<dbReference type="eggNOG" id="COG0394">
    <property type="taxonomic scope" value="Bacteria"/>
</dbReference>
<keyword evidence="2 6" id="KW-0378">Hydrolase</keyword>
<dbReference type="EMBL" id="JGYX01000001">
    <property type="protein sequence ID" value="KFI61800.1"/>
    <property type="molecule type" value="Genomic_DNA"/>
</dbReference>
<dbReference type="Gene3D" id="3.40.50.2300">
    <property type="match status" value="1"/>
</dbReference>
<gene>
    <name evidence="6" type="ORF">BIGA_0324</name>
</gene>
<dbReference type="OrthoDB" id="9784339at2"/>
<name>A0A087ASQ0_9BIFI</name>
<feature type="active site" description="Nucleophile" evidence="4">
    <location>
        <position position="13"/>
    </location>
</feature>
<proteinExistence type="inferred from homology"/>
<dbReference type="InterPro" id="IPR050438">
    <property type="entry name" value="LMW_PTPase"/>
</dbReference>
<dbReference type="RefSeq" id="WP_034259534.1">
    <property type="nucleotide sequence ID" value="NZ_JGYX01000001.1"/>
</dbReference>
<dbReference type="SMART" id="SM00226">
    <property type="entry name" value="LMWPc"/>
    <property type="match status" value="1"/>
</dbReference>
<feature type="domain" description="Phosphotyrosine protein phosphatase I" evidence="5">
    <location>
        <begin position="1"/>
        <end position="177"/>
    </location>
</feature>
<dbReference type="PANTHER" id="PTHR11717">
    <property type="entry name" value="LOW MOLECULAR WEIGHT PROTEIN TYROSINE PHOSPHATASE"/>
    <property type="match status" value="1"/>
</dbReference>
<organism evidence="6 7">
    <name type="scientific">Bifidobacterium pullorum subsp. gallinarum</name>
    <dbReference type="NCBI Taxonomy" id="78344"/>
    <lineage>
        <taxon>Bacteria</taxon>
        <taxon>Bacillati</taxon>
        <taxon>Actinomycetota</taxon>
        <taxon>Actinomycetes</taxon>
        <taxon>Bifidobacteriales</taxon>
        <taxon>Bifidobacteriaceae</taxon>
        <taxon>Bifidobacterium</taxon>
    </lineage>
</organism>
<feature type="active site" description="Nucleophile" evidence="4">
    <location>
        <position position="7"/>
    </location>
</feature>
<keyword evidence="7" id="KW-1185">Reference proteome</keyword>
<evidence type="ECO:0000259" key="5">
    <source>
        <dbReference type="SMART" id="SM00226"/>
    </source>
</evidence>
<evidence type="ECO:0000256" key="1">
    <source>
        <dbReference type="ARBA" id="ARBA00011063"/>
    </source>
</evidence>
<dbReference type="Pfam" id="PF01451">
    <property type="entry name" value="LMWPc"/>
    <property type="match status" value="1"/>
</dbReference>
<evidence type="ECO:0000256" key="4">
    <source>
        <dbReference type="PIRSR" id="PIRSR617867-1"/>
    </source>
</evidence>
<protein>
    <submittedName>
        <fullName evidence="6">Protein tyrosine phosphatase</fullName>
        <ecNumber evidence="6">3.1.3.48</ecNumber>
    </submittedName>
</protein>
<comment type="similarity">
    <text evidence="1">Belongs to the low molecular weight phosphotyrosine protein phosphatase family.</text>
</comment>
<dbReference type="SUPFAM" id="SSF52788">
    <property type="entry name" value="Phosphotyrosine protein phosphatases I"/>
    <property type="match status" value="1"/>
</dbReference>
<dbReference type="InterPro" id="IPR017867">
    <property type="entry name" value="Tyr_phospatase_low_mol_wt"/>
</dbReference>
<dbReference type="PANTHER" id="PTHR11717:SF31">
    <property type="entry name" value="LOW MOLECULAR WEIGHT PROTEIN-TYROSINE-PHOSPHATASE ETP-RELATED"/>
    <property type="match status" value="1"/>
</dbReference>
<dbReference type="GO" id="GO:0004725">
    <property type="term" value="F:protein tyrosine phosphatase activity"/>
    <property type="evidence" value="ECO:0007669"/>
    <property type="project" value="UniProtKB-EC"/>
</dbReference>
<dbReference type="AlphaFoldDB" id="A0A087ASQ0"/>
<reference evidence="6 7" key="1">
    <citation type="submission" date="2014-03" db="EMBL/GenBank/DDBJ databases">
        <title>Genomics of Bifidobacteria.</title>
        <authorList>
            <person name="Ventura M."/>
            <person name="Milani C."/>
            <person name="Lugli G.A."/>
        </authorList>
    </citation>
    <scope>NUCLEOTIDE SEQUENCE [LARGE SCALE GENOMIC DNA]</scope>
    <source>
        <strain evidence="6 7">LMG 11586</strain>
    </source>
</reference>
<sequence>MHIMFVCTGNICRSPMGELLLSRYLANTTVQVTSAGTRGLHMHQIDPSSARMLDSVGIDSSGFRSRRLTREMAESADLILCFEAAQRNQIVTLAPTAVRYTFQLNDFANMCEYAARNGLVRGLTIQDRLQSVIDASSYIRPLVEAPKDIADPIGRDISAFRQAAEETNRALRTMLASMRKHYRVEAAPERPQLARPDFDSLISAN</sequence>
<accession>A0A087ASQ0</accession>
<dbReference type="PRINTS" id="PR00719">
    <property type="entry name" value="LMWPTPASE"/>
</dbReference>
<dbReference type="InterPro" id="IPR023485">
    <property type="entry name" value="Ptyr_pPase"/>
</dbReference>
<dbReference type="Proteomes" id="UP000029046">
    <property type="component" value="Unassembled WGS sequence"/>
</dbReference>
<comment type="caution">
    <text evidence="6">The sequence shown here is derived from an EMBL/GenBank/DDBJ whole genome shotgun (WGS) entry which is preliminary data.</text>
</comment>
<evidence type="ECO:0000313" key="6">
    <source>
        <dbReference type="EMBL" id="KFI61800.1"/>
    </source>
</evidence>
<dbReference type="InterPro" id="IPR036196">
    <property type="entry name" value="Ptyr_pPase_sf"/>
</dbReference>
<evidence type="ECO:0000256" key="3">
    <source>
        <dbReference type="ARBA" id="ARBA00022912"/>
    </source>
</evidence>
<evidence type="ECO:0000313" key="7">
    <source>
        <dbReference type="Proteomes" id="UP000029046"/>
    </source>
</evidence>
<dbReference type="EC" id="3.1.3.48" evidence="6"/>
<keyword evidence="3" id="KW-0904">Protein phosphatase</keyword>
<evidence type="ECO:0000256" key="2">
    <source>
        <dbReference type="ARBA" id="ARBA00022801"/>
    </source>
</evidence>